<evidence type="ECO:0000313" key="1">
    <source>
        <dbReference type="EMBL" id="SOQ51657.1"/>
    </source>
</evidence>
<dbReference type="EMBL" id="ODYU01008239">
    <property type="protein sequence ID" value="SOQ51657.1"/>
    <property type="molecule type" value="Genomic_DNA"/>
</dbReference>
<sequence length="112" mass="12271">MTKIVQKDGVWSPSRLVVSDDVADDGARGGNHPLTSPALGEARGSVKLLLTKNHPVPSPAFRAGALVNPLGSPQLRIRNFESKRCQLVKLALFVEFLQKLRLNQLLFTKLDT</sequence>
<accession>A0A2H1WF62</accession>
<protein>
    <submittedName>
        <fullName evidence="1">SFRICE_021647</fullName>
    </submittedName>
</protein>
<proteinExistence type="predicted"/>
<gene>
    <name evidence="1" type="ORF">SFRICE_021647</name>
</gene>
<reference evidence="1" key="1">
    <citation type="submission" date="2016-07" db="EMBL/GenBank/DDBJ databases">
        <authorList>
            <person name="Bretaudeau A."/>
        </authorList>
    </citation>
    <scope>NUCLEOTIDE SEQUENCE</scope>
    <source>
        <strain evidence="1">Rice</strain>
        <tissue evidence="1">Whole body</tissue>
    </source>
</reference>
<dbReference type="AlphaFoldDB" id="A0A2H1WF62"/>
<organism evidence="1">
    <name type="scientific">Spodoptera frugiperda</name>
    <name type="common">Fall armyworm</name>
    <dbReference type="NCBI Taxonomy" id="7108"/>
    <lineage>
        <taxon>Eukaryota</taxon>
        <taxon>Metazoa</taxon>
        <taxon>Ecdysozoa</taxon>
        <taxon>Arthropoda</taxon>
        <taxon>Hexapoda</taxon>
        <taxon>Insecta</taxon>
        <taxon>Pterygota</taxon>
        <taxon>Neoptera</taxon>
        <taxon>Endopterygota</taxon>
        <taxon>Lepidoptera</taxon>
        <taxon>Glossata</taxon>
        <taxon>Ditrysia</taxon>
        <taxon>Noctuoidea</taxon>
        <taxon>Noctuidae</taxon>
        <taxon>Amphipyrinae</taxon>
        <taxon>Spodoptera</taxon>
    </lineage>
</organism>
<name>A0A2H1WF62_SPOFR</name>